<comment type="caution">
    <text evidence="7">Lacks conserved residue(s) required for the propagation of feature annotation.</text>
</comment>
<dbReference type="AlphaFoldDB" id="A0A1T4XE81"/>
<dbReference type="NCBIfam" id="NF004685">
    <property type="entry name" value="PRK06029.1"/>
    <property type="match status" value="1"/>
</dbReference>
<feature type="domain" description="Flavoprotein" evidence="8">
    <location>
        <begin position="2"/>
        <end position="178"/>
    </location>
</feature>
<accession>A0A1T4XE81</accession>
<keyword evidence="10" id="KW-1185">Reference proteome</keyword>
<dbReference type="NCBIfam" id="TIGR00421">
    <property type="entry name" value="ubiX_pad"/>
    <property type="match status" value="1"/>
</dbReference>
<dbReference type="HAMAP" id="MF_01984">
    <property type="entry name" value="ubiX_pad"/>
    <property type="match status" value="1"/>
</dbReference>
<evidence type="ECO:0000313" key="9">
    <source>
        <dbReference type="EMBL" id="SKA87874.1"/>
    </source>
</evidence>
<comment type="similarity">
    <text evidence="6 7">Belongs to the UbiX/PAD1 family.</text>
</comment>
<evidence type="ECO:0000256" key="4">
    <source>
        <dbReference type="ARBA" id="ARBA00022679"/>
    </source>
</evidence>
<keyword evidence="1 7" id="KW-0637">Prenyltransferase</keyword>
<sequence length="190" mass="20752">MKKYIVGITGASGSIYGIRAAEELLKQNNEVYLTITDNGKKVMSYETGYEVGDIIEKLKNIGKINLCNNNDLFEPIASGSFKVEGMVVAPCSMSAAGRMANGISLNLLDRAADVCIKEKRKLILVPREAPLSNIHLENMLKLSKSGAVILPASPGFYIKPQSVDDMINFIVSRILDSLNIENNLCKKWGA</sequence>
<evidence type="ECO:0000256" key="1">
    <source>
        <dbReference type="ARBA" id="ARBA00022602"/>
    </source>
</evidence>
<feature type="binding site" evidence="7">
    <location>
        <position position="127"/>
    </location>
    <ligand>
        <name>FMN</name>
        <dbReference type="ChEBI" id="CHEBI:58210"/>
    </ligand>
</feature>
<dbReference type="FunFam" id="3.40.50.1950:FF:000001">
    <property type="entry name" value="Flavin prenyltransferase UbiX"/>
    <property type="match status" value="1"/>
</dbReference>
<feature type="binding site" evidence="7">
    <location>
        <position position="36"/>
    </location>
    <ligand>
        <name>FMN</name>
        <dbReference type="ChEBI" id="CHEBI:58210"/>
    </ligand>
</feature>
<dbReference type="Pfam" id="PF02441">
    <property type="entry name" value="Flavoprotein"/>
    <property type="match status" value="1"/>
</dbReference>
<feature type="binding site" evidence="7">
    <location>
        <position position="157"/>
    </location>
    <ligand>
        <name>dimethylallyl phosphate</name>
        <dbReference type="ChEBI" id="CHEBI:88052"/>
    </ligand>
</feature>
<evidence type="ECO:0000256" key="2">
    <source>
        <dbReference type="ARBA" id="ARBA00022630"/>
    </source>
</evidence>
<dbReference type="InterPro" id="IPR003382">
    <property type="entry name" value="Flavoprotein"/>
</dbReference>
<dbReference type="Gene3D" id="3.40.50.1950">
    <property type="entry name" value="Flavin prenyltransferase-like"/>
    <property type="match status" value="1"/>
</dbReference>
<dbReference type="PANTHER" id="PTHR43374">
    <property type="entry name" value="FLAVIN PRENYLTRANSFERASE"/>
    <property type="match status" value="1"/>
</dbReference>
<dbReference type="InterPro" id="IPR004507">
    <property type="entry name" value="UbiX-like"/>
</dbReference>
<comment type="catalytic activity">
    <reaction evidence="5 7">
        <text>dimethylallyl phosphate + FMNH2 = prenylated FMNH2 + phosphate</text>
        <dbReference type="Rhea" id="RHEA:37743"/>
        <dbReference type="ChEBI" id="CHEBI:43474"/>
        <dbReference type="ChEBI" id="CHEBI:57618"/>
        <dbReference type="ChEBI" id="CHEBI:87467"/>
        <dbReference type="ChEBI" id="CHEBI:88052"/>
        <dbReference type="EC" id="2.5.1.129"/>
    </reaction>
</comment>
<evidence type="ECO:0000256" key="3">
    <source>
        <dbReference type="ARBA" id="ARBA00022643"/>
    </source>
</evidence>
<evidence type="ECO:0000259" key="8">
    <source>
        <dbReference type="Pfam" id="PF02441"/>
    </source>
</evidence>
<keyword evidence="2 7" id="KW-0285">Flavoprotein</keyword>
<dbReference type="GO" id="GO:0106141">
    <property type="term" value="F:flavin prenyltransferase activity"/>
    <property type="evidence" value="ECO:0007669"/>
    <property type="project" value="UniProtKB-EC"/>
</dbReference>
<name>A0A1T4XE81_9CLOT</name>
<dbReference type="PANTHER" id="PTHR43374:SF1">
    <property type="entry name" value="FLAVIN PRENYLTRANSFERASE PAD1, MITOCHONDRIAL"/>
    <property type="match status" value="1"/>
</dbReference>
<dbReference type="GO" id="GO:0016831">
    <property type="term" value="F:carboxy-lyase activity"/>
    <property type="evidence" value="ECO:0007669"/>
    <property type="project" value="TreeGrafter"/>
</dbReference>
<dbReference type="Proteomes" id="UP000190105">
    <property type="component" value="Unassembled WGS sequence"/>
</dbReference>
<feature type="binding site" evidence="7">
    <location>
        <begin position="10"/>
        <end position="12"/>
    </location>
    <ligand>
        <name>FMN</name>
        <dbReference type="ChEBI" id="CHEBI:58210"/>
    </ligand>
</feature>
<reference evidence="10" key="1">
    <citation type="submission" date="2017-02" db="EMBL/GenBank/DDBJ databases">
        <authorList>
            <person name="Varghese N."/>
            <person name="Submissions S."/>
        </authorList>
    </citation>
    <scope>NUCLEOTIDE SEQUENCE [LARGE SCALE GENOMIC DNA]</scope>
    <source>
        <strain evidence="10">USBA 833</strain>
    </source>
</reference>
<keyword evidence="4 7" id="KW-0808">Transferase</keyword>
<comment type="function">
    <text evidence="7">Flavin prenyltransferase that catalyzes the synthesis of the prenylated FMN cofactor (prenyl-FMN) for 4-hydroxy-3-polyprenylbenzoic acid decarboxylase UbiD. The prenyltransferase is metal-independent and links a dimethylallyl moiety from dimethylallyl monophosphate (DMAP) to the flavin N5 and C6 atoms of FMN.</text>
</comment>
<gene>
    <name evidence="7" type="primary">ubiX</name>
    <name evidence="9" type="ORF">SAMN05443428_10870</name>
</gene>
<evidence type="ECO:0000256" key="6">
    <source>
        <dbReference type="ARBA" id="ARBA00060793"/>
    </source>
</evidence>
<dbReference type="OrthoDB" id="9781577at2"/>
<dbReference type="RefSeq" id="WP_078696377.1">
    <property type="nucleotide sequence ID" value="NZ_FUYH01000008.1"/>
</dbReference>
<evidence type="ECO:0000313" key="10">
    <source>
        <dbReference type="Proteomes" id="UP000190105"/>
    </source>
</evidence>
<keyword evidence="3 7" id="KW-0288">FMN</keyword>
<dbReference type="EC" id="2.5.1.129" evidence="7"/>
<dbReference type="InterPro" id="IPR036551">
    <property type="entry name" value="Flavin_trans-like"/>
</dbReference>
<evidence type="ECO:0000256" key="5">
    <source>
        <dbReference type="ARBA" id="ARBA00050612"/>
    </source>
</evidence>
<dbReference type="STRING" id="1147123.SAMN05443428_10870"/>
<evidence type="ECO:0000256" key="7">
    <source>
        <dbReference type="HAMAP-Rule" id="MF_01984"/>
    </source>
</evidence>
<protein>
    <recommendedName>
        <fullName evidence="7">Flavin prenyltransferase UbiX</fullName>
        <ecNumber evidence="7">2.5.1.129</ecNumber>
    </recommendedName>
</protein>
<feature type="binding site" evidence="7">
    <location>
        <position position="173"/>
    </location>
    <ligand>
        <name>dimethylallyl phosphate</name>
        <dbReference type="ChEBI" id="CHEBI:88052"/>
    </ligand>
</feature>
<dbReference type="SUPFAM" id="SSF52507">
    <property type="entry name" value="Homo-oligomeric flavin-containing Cys decarboxylases, HFCD"/>
    <property type="match status" value="1"/>
</dbReference>
<proteinExistence type="inferred from homology"/>
<organism evidence="9 10">
    <name type="scientific">Caloramator quimbayensis</name>
    <dbReference type="NCBI Taxonomy" id="1147123"/>
    <lineage>
        <taxon>Bacteria</taxon>
        <taxon>Bacillati</taxon>
        <taxon>Bacillota</taxon>
        <taxon>Clostridia</taxon>
        <taxon>Eubacteriales</taxon>
        <taxon>Clostridiaceae</taxon>
        <taxon>Caloramator</taxon>
    </lineage>
</organism>
<dbReference type="EMBL" id="FUYH01000008">
    <property type="protein sequence ID" value="SKA87874.1"/>
    <property type="molecule type" value="Genomic_DNA"/>
</dbReference>